<dbReference type="PIRSF" id="PIRSF000770">
    <property type="entry name" value="RNA_pol_sigma-SigE/K"/>
    <property type="match status" value="1"/>
</dbReference>
<dbReference type="CDD" id="cd06171">
    <property type="entry name" value="Sigma70_r4"/>
    <property type="match status" value="1"/>
</dbReference>
<gene>
    <name evidence="6" type="primary">fliA</name>
    <name evidence="6" type="ORF">GCM10010096_29730</name>
</gene>
<protein>
    <submittedName>
        <fullName evidence="6">RNA polymerase sigma factor FliA</fullName>
    </submittedName>
</protein>
<dbReference type="InterPro" id="IPR012845">
    <property type="entry name" value="RNA_pol_sigma_FliA_WhiG"/>
</dbReference>
<dbReference type="GO" id="GO:0003899">
    <property type="term" value="F:DNA-directed RNA polymerase activity"/>
    <property type="evidence" value="ECO:0007669"/>
    <property type="project" value="InterPro"/>
</dbReference>
<keyword evidence="7" id="KW-1185">Reference proteome</keyword>
<evidence type="ECO:0000259" key="5">
    <source>
        <dbReference type="PROSITE" id="PS00715"/>
    </source>
</evidence>
<accession>A0A8H9M5S9</accession>
<dbReference type="PRINTS" id="PR00046">
    <property type="entry name" value="SIGMA70FCT"/>
</dbReference>
<dbReference type="AlphaFoldDB" id="A0A8H9M5S9"/>
<comment type="caution">
    <text evidence="6">The sequence shown here is derived from an EMBL/GenBank/DDBJ whole genome shotgun (WGS) entry which is preliminary data.</text>
</comment>
<dbReference type="PANTHER" id="PTHR30385">
    <property type="entry name" value="SIGMA FACTOR F FLAGELLAR"/>
    <property type="match status" value="1"/>
</dbReference>
<dbReference type="NCBIfam" id="TIGR02937">
    <property type="entry name" value="sigma70-ECF"/>
    <property type="match status" value="1"/>
</dbReference>
<dbReference type="GO" id="GO:0006352">
    <property type="term" value="P:DNA-templated transcription initiation"/>
    <property type="evidence" value="ECO:0007669"/>
    <property type="project" value="InterPro"/>
</dbReference>
<evidence type="ECO:0000256" key="2">
    <source>
        <dbReference type="ARBA" id="ARBA00023082"/>
    </source>
</evidence>
<dbReference type="InterPro" id="IPR007627">
    <property type="entry name" value="RNA_pol_sigma70_r2"/>
</dbReference>
<dbReference type="Pfam" id="PF04539">
    <property type="entry name" value="Sigma70_r3"/>
    <property type="match status" value="1"/>
</dbReference>
<dbReference type="Proteomes" id="UP000608923">
    <property type="component" value="Unassembled WGS sequence"/>
</dbReference>
<keyword evidence="2" id="KW-0731">Sigma factor</keyword>
<proteinExistence type="predicted"/>
<dbReference type="Gene3D" id="1.20.140.160">
    <property type="match status" value="1"/>
</dbReference>
<dbReference type="NCBIfam" id="NF005413">
    <property type="entry name" value="PRK06986.1"/>
    <property type="match status" value="1"/>
</dbReference>
<dbReference type="Pfam" id="PF04545">
    <property type="entry name" value="Sigma70_r4"/>
    <property type="match status" value="1"/>
</dbReference>
<dbReference type="InterPro" id="IPR013325">
    <property type="entry name" value="RNA_pol_sigma_r2"/>
</dbReference>
<evidence type="ECO:0000313" key="6">
    <source>
        <dbReference type="EMBL" id="GHC54985.1"/>
    </source>
</evidence>
<evidence type="ECO:0000313" key="7">
    <source>
        <dbReference type="Proteomes" id="UP000608923"/>
    </source>
</evidence>
<name>A0A8H9M5S9_9BURK</name>
<evidence type="ECO:0000256" key="3">
    <source>
        <dbReference type="ARBA" id="ARBA00023125"/>
    </source>
</evidence>
<dbReference type="NCBIfam" id="TIGR02479">
    <property type="entry name" value="FliA_WhiG"/>
    <property type="match status" value="1"/>
</dbReference>
<keyword evidence="4" id="KW-0804">Transcription</keyword>
<dbReference type="InterPro" id="IPR007624">
    <property type="entry name" value="RNA_pol_sigma70_r3"/>
</dbReference>
<dbReference type="SUPFAM" id="SSF88659">
    <property type="entry name" value="Sigma3 and sigma4 domains of RNA polymerase sigma factors"/>
    <property type="match status" value="2"/>
</dbReference>
<dbReference type="Gene3D" id="1.10.1740.10">
    <property type="match status" value="1"/>
</dbReference>
<reference evidence="7" key="1">
    <citation type="journal article" date="2019" name="Int. J. Syst. Evol. Microbiol.">
        <title>The Global Catalogue of Microorganisms (GCM) 10K type strain sequencing project: providing services to taxonomists for standard genome sequencing and annotation.</title>
        <authorList>
            <consortium name="The Broad Institute Genomics Platform"/>
            <consortium name="The Broad Institute Genome Sequencing Center for Infectious Disease"/>
            <person name="Wu L."/>
            <person name="Ma J."/>
        </authorList>
    </citation>
    <scope>NUCLEOTIDE SEQUENCE [LARGE SCALE GENOMIC DNA]</scope>
    <source>
        <strain evidence="7">KCTC 42083</strain>
    </source>
</reference>
<dbReference type="InterPro" id="IPR007630">
    <property type="entry name" value="RNA_pol_sigma70_r4"/>
</dbReference>
<evidence type="ECO:0000256" key="1">
    <source>
        <dbReference type="ARBA" id="ARBA00023015"/>
    </source>
</evidence>
<evidence type="ECO:0000256" key="4">
    <source>
        <dbReference type="ARBA" id="ARBA00023163"/>
    </source>
</evidence>
<dbReference type="InterPro" id="IPR000943">
    <property type="entry name" value="RNA_pol_sigma70"/>
</dbReference>
<keyword evidence="3" id="KW-0238">DNA-binding</keyword>
<dbReference type="InterPro" id="IPR014284">
    <property type="entry name" value="RNA_pol_sigma-70_dom"/>
</dbReference>
<dbReference type="Pfam" id="PF04542">
    <property type="entry name" value="Sigma70_r2"/>
    <property type="match status" value="1"/>
</dbReference>
<sequence length="253" mass="28754">MPRSEDVLVEQYAPLVRRQALQLVSRLPPSVELDDLMQAGMMGLLDAVRRYQVVAEAQFETYAVTRIRGAMLDELRSQDWLPRSVRSKARQIEVAVSTLRQKLLREPSEPEIAEALSLSMDDYYELLDEAVGVQVIHYEDLKRHADPSADALEFLEDSTREQAYFDNPLNLLTSQGLRQALITAIDQLPEREKLLFALQFEQDLNQKEIALVLGVTEGRVSQLRSQAVARIRASLAKDQWDAISDCAEFQVLL</sequence>
<dbReference type="EMBL" id="BMZN01000004">
    <property type="protein sequence ID" value="GHC54985.1"/>
    <property type="molecule type" value="Genomic_DNA"/>
</dbReference>
<dbReference type="InterPro" id="IPR013324">
    <property type="entry name" value="RNA_pol_sigma_r3/r4-like"/>
</dbReference>
<dbReference type="GO" id="GO:0016987">
    <property type="term" value="F:sigma factor activity"/>
    <property type="evidence" value="ECO:0007669"/>
    <property type="project" value="UniProtKB-KW"/>
</dbReference>
<dbReference type="GO" id="GO:0003677">
    <property type="term" value="F:DNA binding"/>
    <property type="evidence" value="ECO:0007669"/>
    <property type="project" value="UniProtKB-KW"/>
</dbReference>
<dbReference type="SUPFAM" id="SSF88946">
    <property type="entry name" value="Sigma2 domain of RNA polymerase sigma factors"/>
    <property type="match status" value="1"/>
</dbReference>
<dbReference type="PANTHER" id="PTHR30385:SF7">
    <property type="entry name" value="RNA POLYMERASE SIGMA FACTOR FLIA"/>
    <property type="match status" value="1"/>
</dbReference>
<keyword evidence="1" id="KW-0805">Transcription regulation</keyword>
<organism evidence="6 7">
    <name type="scientific">Alcaligenes pakistanensis</name>
    <dbReference type="NCBI Taxonomy" id="1482717"/>
    <lineage>
        <taxon>Bacteria</taxon>
        <taxon>Pseudomonadati</taxon>
        <taxon>Pseudomonadota</taxon>
        <taxon>Betaproteobacteria</taxon>
        <taxon>Burkholderiales</taxon>
        <taxon>Alcaligenaceae</taxon>
        <taxon>Alcaligenes</taxon>
    </lineage>
</organism>
<dbReference type="RefSeq" id="WP_189393349.1">
    <property type="nucleotide sequence ID" value="NZ_BMZN01000004.1"/>
</dbReference>
<feature type="domain" description="RNA polymerase sigma-70" evidence="5">
    <location>
        <begin position="35"/>
        <end position="48"/>
    </location>
</feature>
<dbReference type="PROSITE" id="PS00715">
    <property type="entry name" value="SIGMA70_1"/>
    <property type="match status" value="1"/>
</dbReference>